<accession>A0A7I8VT21</accession>
<evidence type="ECO:0000313" key="4">
    <source>
        <dbReference type="EMBL" id="CAD5119442.1"/>
    </source>
</evidence>
<protein>
    <submittedName>
        <fullName evidence="4">DgyrCDS8052</fullName>
    </submittedName>
</protein>
<feature type="domain" description="EF-hand" evidence="3">
    <location>
        <begin position="104"/>
        <end position="139"/>
    </location>
</feature>
<dbReference type="GO" id="GO:0005509">
    <property type="term" value="F:calcium ion binding"/>
    <property type="evidence" value="ECO:0007669"/>
    <property type="project" value="InterPro"/>
</dbReference>
<evidence type="ECO:0000313" key="5">
    <source>
        <dbReference type="Proteomes" id="UP000549394"/>
    </source>
</evidence>
<dbReference type="InterPro" id="IPR011992">
    <property type="entry name" value="EF-hand-dom_pair"/>
</dbReference>
<dbReference type="SMART" id="SM00054">
    <property type="entry name" value="EFh"/>
    <property type="match status" value="4"/>
</dbReference>
<keyword evidence="2" id="KW-0106">Calcium</keyword>
<evidence type="ECO:0000259" key="3">
    <source>
        <dbReference type="PROSITE" id="PS50222"/>
    </source>
</evidence>
<dbReference type="SUPFAM" id="SSF47473">
    <property type="entry name" value="EF-hand"/>
    <property type="match status" value="1"/>
</dbReference>
<keyword evidence="5" id="KW-1185">Reference proteome</keyword>
<dbReference type="Gene3D" id="1.10.238.10">
    <property type="entry name" value="EF-hand"/>
    <property type="match status" value="2"/>
</dbReference>
<proteinExistence type="predicted"/>
<comment type="caution">
    <text evidence="4">The sequence shown here is derived from an EMBL/GenBank/DDBJ whole genome shotgun (WGS) entry which is preliminary data.</text>
</comment>
<dbReference type="AlphaFoldDB" id="A0A7I8VT21"/>
<dbReference type="EMBL" id="CAJFCJ010000010">
    <property type="protein sequence ID" value="CAD5119442.1"/>
    <property type="molecule type" value="Genomic_DNA"/>
</dbReference>
<dbReference type="InterPro" id="IPR002048">
    <property type="entry name" value="EF_hand_dom"/>
</dbReference>
<dbReference type="PROSITE" id="PS00018">
    <property type="entry name" value="EF_HAND_1"/>
    <property type="match status" value="1"/>
</dbReference>
<sequence length="140" mass="16851">MDANEVLRKFQEFDKDKNGFVSVCEAETILKKELGFTAESTRKLVEQYDKNNDGRLSYEEFIWFYWRVKERKDDLVEKFKKIDKDGSQTICFEEARQVLKDSDFSDEDIKHLFALHDTNQDGVLQFEEFLQFWQNIERVK</sequence>
<dbReference type="Proteomes" id="UP000549394">
    <property type="component" value="Unassembled WGS sequence"/>
</dbReference>
<dbReference type="OrthoDB" id="26525at2759"/>
<feature type="domain" description="EF-hand" evidence="3">
    <location>
        <begin position="70"/>
        <end position="100"/>
    </location>
</feature>
<keyword evidence="1" id="KW-0677">Repeat</keyword>
<gene>
    <name evidence="4" type="ORF">DGYR_LOCUS7688</name>
</gene>
<dbReference type="InterPro" id="IPR050145">
    <property type="entry name" value="Centrin_CML-like"/>
</dbReference>
<evidence type="ECO:0000256" key="2">
    <source>
        <dbReference type="ARBA" id="ARBA00022837"/>
    </source>
</evidence>
<organism evidence="4 5">
    <name type="scientific">Dimorphilus gyrociliatus</name>
    <dbReference type="NCBI Taxonomy" id="2664684"/>
    <lineage>
        <taxon>Eukaryota</taxon>
        <taxon>Metazoa</taxon>
        <taxon>Spiralia</taxon>
        <taxon>Lophotrochozoa</taxon>
        <taxon>Annelida</taxon>
        <taxon>Polychaeta</taxon>
        <taxon>Polychaeta incertae sedis</taxon>
        <taxon>Dinophilidae</taxon>
        <taxon>Dimorphilus</taxon>
    </lineage>
</organism>
<dbReference type="PANTHER" id="PTHR23050">
    <property type="entry name" value="CALCIUM BINDING PROTEIN"/>
    <property type="match status" value="1"/>
</dbReference>
<feature type="domain" description="EF-hand" evidence="3">
    <location>
        <begin position="1"/>
        <end position="36"/>
    </location>
</feature>
<dbReference type="Pfam" id="PF13499">
    <property type="entry name" value="EF-hand_7"/>
    <property type="match status" value="2"/>
</dbReference>
<name>A0A7I8VT21_9ANNE</name>
<reference evidence="4 5" key="1">
    <citation type="submission" date="2020-08" db="EMBL/GenBank/DDBJ databases">
        <authorList>
            <person name="Hejnol A."/>
        </authorList>
    </citation>
    <scope>NUCLEOTIDE SEQUENCE [LARGE SCALE GENOMIC DNA]</scope>
</reference>
<dbReference type="PROSITE" id="PS50222">
    <property type="entry name" value="EF_HAND_2"/>
    <property type="match status" value="3"/>
</dbReference>
<evidence type="ECO:0000256" key="1">
    <source>
        <dbReference type="ARBA" id="ARBA00022737"/>
    </source>
</evidence>
<dbReference type="InterPro" id="IPR018247">
    <property type="entry name" value="EF_Hand_1_Ca_BS"/>
</dbReference>